<accession>A0A0N4TYG4</accession>
<sequence>MLSTGRIFFISVRIEEMLDILVLSVELTVTLRVCGSTNLLNFILAAFLLGYIVRIAVYRCTFPKTNFKLYSLQYCSFNSHRLKRLGLVEDRDKILYCKLINCINRKPYIFQKQLEAESQKINQSNRRRRKRQLQHAVLPKQAYIVKSLNFEST</sequence>
<name>A0A0N4TYG4_BRUPA</name>
<organism evidence="4">
    <name type="scientific">Brugia pahangi</name>
    <name type="common">Filarial nematode worm</name>
    <dbReference type="NCBI Taxonomy" id="6280"/>
    <lineage>
        <taxon>Eukaryota</taxon>
        <taxon>Metazoa</taxon>
        <taxon>Ecdysozoa</taxon>
        <taxon>Nematoda</taxon>
        <taxon>Chromadorea</taxon>
        <taxon>Rhabditida</taxon>
        <taxon>Spirurina</taxon>
        <taxon>Spiruromorpha</taxon>
        <taxon>Filarioidea</taxon>
        <taxon>Onchocercidae</taxon>
        <taxon>Brugia</taxon>
    </lineage>
</organism>
<evidence type="ECO:0000256" key="1">
    <source>
        <dbReference type="SAM" id="Phobius"/>
    </source>
</evidence>
<reference evidence="4" key="1">
    <citation type="submission" date="2017-02" db="UniProtKB">
        <authorList>
            <consortium name="WormBaseParasite"/>
        </authorList>
    </citation>
    <scope>IDENTIFICATION</scope>
</reference>
<evidence type="ECO:0000313" key="2">
    <source>
        <dbReference type="EMBL" id="VDN95173.1"/>
    </source>
</evidence>
<evidence type="ECO:0000313" key="3">
    <source>
        <dbReference type="Proteomes" id="UP000278627"/>
    </source>
</evidence>
<gene>
    <name evidence="2" type="ORF">BPAG_LOCUS13988</name>
</gene>
<keyword evidence="1" id="KW-1133">Transmembrane helix</keyword>
<keyword evidence="3" id="KW-1185">Reference proteome</keyword>
<evidence type="ECO:0000313" key="4">
    <source>
        <dbReference type="WBParaSite" id="BPAG_0001406001-mRNA-1"/>
    </source>
</evidence>
<dbReference type="EMBL" id="UZAD01013490">
    <property type="protein sequence ID" value="VDN95173.1"/>
    <property type="molecule type" value="Genomic_DNA"/>
</dbReference>
<reference evidence="2 3" key="2">
    <citation type="submission" date="2018-11" db="EMBL/GenBank/DDBJ databases">
        <authorList>
            <consortium name="Pathogen Informatics"/>
        </authorList>
    </citation>
    <scope>NUCLEOTIDE SEQUENCE [LARGE SCALE GENOMIC DNA]</scope>
</reference>
<dbReference type="AlphaFoldDB" id="A0A0N4TYG4"/>
<keyword evidence="1" id="KW-0812">Transmembrane</keyword>
<dbReference type="Proteomes" id="UP000278627">
    <property type="component" value="Unassembled WGS sequence"/>
</dbReference>
<protein>
    <submittedName>
        <fullName evidence="2 4">Uncharacterized protein</fullName>
    </submittedName>
</protein>
<feature type="transmembrane region" description="Helical" evidence="1">
    <location>
        <begin position="39"/>
        <end position="58"/>
    </location>
</feature>
<keyword evidence="1" id="KW-0472">Membrane</keyword>
<dbReference type="WBParaSite" id="BPAG_0001406001-mRNA-1">
    <property type="protein sequence ID" value="BPAG_0001406001-mRNA-1"/>
    <property type="gene ID" value="BPAG_0001406001"/>
</dbReference>
<proteinExistence type="predicted"/>